<reference evidence="1 2" key="1">
    <citation type="journal article" date="2009" name="J. Bacteriol.">
        <title>Complete and draft genome sequences of six members of the Aquificales.</title>
        <authorList>
            <person name="Reysenbach A.L."/>
            <person name="Hamamura N."/>
            <person name="Podar M."/>
            <person name="Griffiths E."/>
            <person name="Ferreira S."/>
            <person name="Hochstein R."/>
            <person name="Heidelberg J."/>
            <person name="Johnson J."/>
            <person name="Mead D."/>
            <person name="Pohorille A."/>
            <person name="Sarmiento M."/>
            <person name="Schweighofer K."/>
            <person name="Seshadri R."/>
            <person name="Voytek M.A."/>
        </authorList>
    </citation>
    <scope>NUCLEOTIDE SEQUENCE [LARGE SCALE GENOMIC DNA]</scope>
    <source>
        <strain evidence="2">DSM 14350 / EX-H1</strain>
    </source>
</reference>
<organism evidence="1 2">
    <name type="scientific">Persephonella marina (strain DSM 14350 / EX-H1)</name>
    <dbReference type="NCBI Taxonomy" id="123214"/>
    <lineage>
        <taxon>Bacteria</taxon>
        <taxon>Pseudomonadati</taxon>
        <taxon>Aquificota</taxon>
        <taxon>Aquificia</taxon>
        <taxon>Aquificales</taxon>
        <taxon>Hydrogenothermaceae</taxon>
        <taxon>Persephonella</taxon>
    </lineage>
</organism>
<gene>
    <name evidence="1" type="ordered locus">PERMA_1154</name>
</gene>
<dbReference type="KEGG" id="pmx:PERMA_1154"/>
<proteinExistence type="predicted"/>
<dbReference type="PaxDb" id="123214-PERMA_1154"/>
<dbReference type="eggNOG" id="COG3419">
    <property type="taxonomic scope" value="Bacteria"/>
</dbReference>
<accession>C0QQJ0</accession>
<dbReference type="Gene3D" id="3.40.50.410">
    <property type="entry name" value="von Willebrand factor, type A domain"/>
    <property type="match status" value="1"/>
</dbReference>
<protein>
    <submittedName>
        <fullName evidence="1">Uncharacterized protein</fullName>
    </submittedName>
</protein>
<evidence type="ECO:0000313" key="1">
    <source>
        <dbReference type="EMBL" id="ACO04296.1"/>
    </source>
</evidence>
<dbReference type="EMBL" id="CP001230">
    <property type="protein sequence ID" value="ACO04296.1"/>
    <property type="molecule type" value="Genomic_DNA"/>
</dbReference>
<dbReference type="STRING" id="123214.PERMA_1154"/>
<dbReference type="Proteomes" id="UP000001366">
    <property type="component" value="Chromosome"/>
</dbReference>
<keyword evidence="2" id="KW-1185">Reference proteome</keyword>
<dbReference type="eggNOG" id="COG2304">
    <property type="taxonomic scope" value="Bacteria"/>
</dbReference>
<name>C0QQJ0_PERMH</name>
<sequence length="1256" mass="138908">MKRSISSRKNQADSLLFLWRKRMKKIMIYIKKISALLVIFLSFVSLSYGNMTNYCTIPPFLKTEVKPNVVMVMDYSGSMQFPAYYPCNWGYPYYYDSYVAECVSRNTVVISNYDNTTVYYGLFDSNACYEYSTADGYWIKSSCDCSGNNGAGNIGCLSGNFLNWATTTRIDAALKALIGGKATCTDTDCILRSQGSRRGVYDSNLDCIIYIEPENYSRTTPSYQDKNDYLYIFDGNRSCALGQITDGRAVNVKIPKDDYTGVIQESFDDVRITFMVYGGNNIREGEIRYAFYQNDLNALITALQNEIPYYGTPTGEAVWEAYDYLKQSNDHWFESNTGFIGLGTEKDPYYEVLESGDVVPASCRNNYVLLISDGLWNGDLDPDSPANTIHTTDLRSDLSGDQKAKVFSLYIFNTDVEGIYSMKTVAAHGSFDDTCSNDNYPYDLPGLGTNSRYVEFPRPHCDPNGTYFPCCEEWDKDNDGVPDTFYQANSGAEIEAALREIFGEIKKGATSGTVIAAQTTGKGKGSIINHAASYPKKTFGDIDLTWIGSLYTYWFLNTKYAQNVRDNTVDNSGRIILDVYNPSYDQKKASGEPITVNDYYDFILMFDTDPDGNIIANLYESELKGELRTDIAGDPIPAEYDPNPIPSIEETHYLWEAGEELALTDGLQRNIFAAVSSNSIVSFEPANKSSFANLLGNASLIPSCIPGNNDNEKIDNLIRYIRGESDFKCRNRTFFDGTADRIWKLGDIMHSSPAIVQYESSLYRGSIVFVGANDGMLHAFEAGKIKRLLTKYQVAELITDYTTKGLGKELWAFIPKNALPYLRYLADPDYCHIYYIDQSPYIIYLDKDITDLNEKPDRIILIGGMRLGGACGCSGTNCVNPPSDTCPDPASSSCVGRSSYFALDITDPLNPKLLWEFSDKDLGFSFSGPGVIRVLNGNAQKAKVLFASGPTDYKGISNQSLKLFILDAETGSIDTVIDTGITEAFGGRLQYEGLDLDEDGNTDYLFLGYTKGSSISTQTGGILVIKTSGGYSWTDITSSISSGGMLPVVTSVSFMDCFNVPYIFFGTGKWFYKDDNPQTTKPNRIYGIPLNCDTSGCSVIGSVYNVSGSATGVCNYITSSRVGWYRELDLGSGSYMKEKNLASPSVTNFGAVFFATSQPNADICSVGGRHRIWHLNCATGAPVTYNCDAGYYITASYTLLYSDTGGRINQENKPESTTGDFSTSGNTGWKKHLVVGGQSPQTAYTPGGEILLWLER</sequence>
<dbReference type="InterPro" id="IPR036465">
    <property type="entry name" value="vWFA_dom_sf"/>
</dbReference>
<dbReference type="SUPFAM" id="SSF53300">
    <property type="entry name" value="vWA-like"/>
    <property type="match status" value="1"/>
</dbReference>
<dbReference type="HOGENOM" id="CLU_001890_4_0_0"/>
<dbReference type="AlphaFoldDB" id="C0QQJ0"/>
<evidence type="ECO:0000313" key="2">
    <source>
        <dbReference type="Proteomes" id="UP000001366"/>
    </source>
</evidence>